<evidence type="ECO:0000256" key="1">
    <source>
        <dbReference type="SAM" id="MobiDB-lite"/>
    </source>
</evidence>
<dbReference type="EMBL" id="JBDFQZ010000006">
    <property type="protein sequence ID" value="KAK9715430.1"/>
    <property type="molecule type" value="Genomic_DNA"/>
</dbReference>
<proteinExistence type="predicted"/>
<protein>
    <submittedName>
        <fullName evidence="2">Uncharacterized protein</fullName>
    </submittedName>
</protein>
<comment type="caution">
    <text evidence="2">The sequence shown here is derived from an EMBL/GenBank/DDBJ whole genome shotgun (WGS) entry which is preliminary data.</text>
</comment>
<reference evidence="2" key="1">
    <citation type="submission" date="2024-03" db="EMBL/GenBank/DDBJ databases">
        <title>WGS assembly of Saponaria officinalis var. Norfolk2.</title>
        <authorList>
            <person name="Jenkins J."/>
            <person name="Shu S."/>
            <person name="Grimwood J."/>
            <person name="Barry K."/>
            <person name="Goodstein D."/>
            <person name="Schmutz J."/>
            <person name="Leebens-Mack J."/>
            <person name="Osbourn A."/>
        </authorList>
    </citation>
    <scope>NUCLEOTIDE SEQUENCE [LARGE SCALE GENOMIC DNA]</scope>
    <source>
        <strain evidence="2">JIC</strain>
    </source>
</reference>
<dbReference type="AlphaFoldDB" id="A0AAW1KDT0"/>
<dbReference type="Proteomes" id="UP001443914">
    <property type="component" value="Unassembled WGS sequence"/>
</dbReference>
<name>A0AAW1KDT0_SAPOF</name>
<organism evidence="2 3">
    <name type="scientific">Saponaria officinalis</name>
    <name type="common">Common soapwort</name>
    <name type="synonym">Lychnis saponaria</name>
    <dbReference type="NCBI Taxonomy" id="3572"/>
    <lineage>
        <taxon>Eukaryota</taxon>
        <taxon>Viridiplantae</taxon>
        <taxon>Streptophyta</taxon>
        <taxon>Embryophyta</taxon>
        <taxon>Tracheophyta</taxon>
        <taxon>Spermatophyta</taxon>
        <taxon>Magnoliopsida</taxon>
        <taxon>eudicotyledons</taxon>
        <taxon>Gunneridae</taxon>
        <taxon>Pentapetalae</taxon>
        <taxon>Caryophyllales</taxon>
        <taxon>Caryophyllaceae</taxon>
        <taxon>Caryophylleae</taxon>
        <taxon>Saponaria</taxon>
    </lineage>
</organism>
<sequence length="78" mass="8233">MKEARRGPKAHTKAAQAQEGPKDRKSTTGISGLPKKGGHGGKFTWSGDDVASLDVAAVSALDSKDPNFEDPDDHDHHA</sequence>
<feature type="region of interest" description="Disordered" evidence="1">
    <location>
        <begin position="1"/>
        <end position="47"/>
    </location>
</feature>
<accession>A0AAW1KDT0</accession>
<keyword evidence="3" id="KW-1185">Reference proteome</keyword>
<gene>
    <name evidence="2" type="ORF">RND81_06G164600</name>
</gene>
<evidence type="ECO:0000313" key="2">
    <source>
        <dbReference type="EMBL" id="KAK9715430.1"/>
    </source>
</evidence>
<evidence type="ECO:0000313" key="3">
    <source>
        <dbReference type="Proteomes" id="UP001443914"/>
    </source>
</evidence>